<protein>
    <recommendedName>
        <fullName evidence="4">coproporphyrinogen oxidase</fullName>
        <ecNumber evidence="4">1.3.3.3</ecNumber>
    </recommendedName>
</protein>
<proteinExistence type="inferred from homology"/>
<dbReference type="InterPro" id="IPR001260">
    <property type="entry name" value="Coprogen_oxidase_aer"/>
</dbReference>
<comment type="pathway">
    <text evidence="1">Porphyrin-containing compound metabolism; protoporphyrin-IX biosynthesis; protoporphyrinogen-IX from coproporphyrinogen-III (O2 route): step 1/1.</text>
</comment>
<evidence type="ECO:0000256" key="7">
    <source>
        <dbReference type="ARBA" id="ARBA00023244"/>
    </source>
</evidence>
<dbReference type="NCBIfam" id="NF003727">
    <property type="entry name" value="PRK05330.1"/>
    <property type="match status" value="1"/>
</dbReference>
<keyword evidence="5" id="KW-0560">Oxidoreductase</keyword>
<dbReference type="Gene3D" id="3.40.1500.10">
    <property type="entry name" value="Coproporphyrinogen III oxidase, aerobic"/>
    <property type="match status" value="1"/>
</dbReference>
<comment type="subunit">
    <text evidence="3">Homodimer.</text>
</comment>
<keyword evidence="7" id="KW-0627">Porphyrin biosynthesis</keyword>
<dbReference type="GO" id="GO:0005737">
    <property type="term" value="C:cytoplasm"/>
    <property type="evidence" value="ECO:0007669"/>
    <property type="project" value="TreeGrafter"/>
</dbReference>
<evidence type="ECO:0000256" key="4">
    <source>
        <dbReference type="ARBA" id="ARBA00012869"/>
    </source>
</evidence>
<dbReference type="SUPFAM" id="SSF102886">
    <property type="entry name" value="Coproporphyrinogen III oxidase"/>
    <property type="match status" value="1"/>
</dbReference>
<name>A0AAD9NL09_RIDPI</name>
<dbReference type="AlphaFoldDB" id="A0AAD9NL09"/>
<dbReference type="EMBL" id="JAODUO010000842">
    <property type="protein sequence ID" value="KAK2173920.1"/>
    <property type="molecule type" value="Genomic_DNA"/>
</dbReference>
<dbReference type="Proteomes" id="UP001209878">
    <property type="component" value="Unassembled WGS sequence"/>
</dbReference>
<dbReference type="InterPro" id="IPR036406">
    <property type="entry name" value="Coprogen_oxidase_aer_sf"/>
</dbReference>
<dbReference type="GO" id="GO:0006782">
    <property type="term" value="P:protoporphyrinogen IX biosynthetic process"/>
    <property type="evidence" value="ECO:0007669"/>
    <property type="project" value="TreeGrafter"/>
</dbReference>
<dbReference type="PANTHER" id="PTHR10755:SF0">
    <property type="entry name" value="OXYGEN-DEPENDENT COPROPORPHYRINOGEN-III OXIDASE, MITOCHONDRIAL"/>
    <property type="match status" value="1"/>
</dbReference>
<dbReference type="PRINTS" id="PR00073">
    <property type="entry name" value="COPRGNOXDASE"/>
</dbReference>
<dbReference type="PROSITE" id="PS01021">
    <property type="entry name" value="COPROGEN_OXIDASE"/>
    <property type="match status" value="1"/>
</dbReference>
<dbReference type="GO" id="GO:0004109">
    <property type="term" value="F:coproporphyrinogen oxidase activity"/>
    <property type="evidence" value="ECO:0007669"/>
    <property type="project" value="UniProtKB-EC"/>
</dbReference>
<evidence type="ECO:0000256" key="6">
    <source>
        <dbReference type="ARBA" id="ARBA00023133"/>
    </source>
</evidence>
<gene>
    <name evidence="8" type="ORF">NP493_842g01002</name>
</gene>
<accession>A0AAD9NL09</accession>
<evidence type="ECO:0000313" key="8">
    <source>
        <dbReference type="EMBL" id="KAK2173920.1"/>
    </source>
</evidence>
<reference evidence="8" key="1">
    <citation type="journal article" date="2023" name="Mol. Biol. Evol.">
        <title>Third-Generation Sequencing Reveals the Adaptive Role of the Epigenome in Three Deep-Sea Polychaetes.</title>
        <authorList>
            <person name="Perez M."/>
            <person name="Aroh O."/>
            <person name="Sun Y."/>
            <person name="Lan Y."/>
            <person name="Juniper S.K."/>
            <person name="Young C.R."/>
            <person name="Angers B."/>
            <person name="Qian P.Y."/>
        </authorList>
    </citation>
    <scope>NUCLEOTIDE SEQUENCE</scope>
    <source>
        <strain evidence="8">R07B-5</strain>
    </source>
</reference>
<evidence type="ECO:0000313" key="9">
    <source>
        <dbReference type="Proteomes" id="UP001209878"/>
    </source>
</evidence>
<sequence length="352" mass="39930">MSNGNIDVSQLMAPPVTDVTQLEKTMDTIKSRMEVMIMKTQAEVCHALEEQDGQKKFLVEKWSRAEKQNDVIIGDAVKGIGQGGGGVTCVMQDSKVFEKAGVNVSVVSGPLPEGAAQQMRSRICSRGKKLEEGKLMFFAAGISSVIHPRNPHVPTVHFNYRYFEVEEASGKKHWWFGGGTDLTPYILDREDAVHFHKEQKAACDKHNPDYYKRFKAWCDEYFYIKHRGECRGVGGLFFDDLDTPSQDKLFDFASSCAAAIVPSYIPIVKKHKDDKYTDADRNWQLLRRGRYAEFNLIYDRGTKFGLMTPNARIESILMSLPLYAKWEYGHVPEEGSKEAELMAVLKKPVEWL</sequence>
<comment type="similarity">
    <text evidence="2">Belongs to the aerobic coproporphyrinogen-III oxidase family.</text>
</comment>
<organism evidence="8 9">
    <name type="scientific">Ridgeia piscesae</name>
    <name type="common">Tubeworm</name>
    <dbReference type="NCBI Taxonomy" id="27915"/>
    <lineage>
        <taxon>Eukaryota</taxon>
        <taxon>Metazoa</taxon>
        <taxon>Spiralia</taxon>
        <taxon>Lophotrochozoa</taxon>
        <taxon>Annelida</taxon>
        <taxon>Polychaeta</taxon>
        <taxon>Sedentaria</taxon>
        <taxon>Canalipalpata</taxon>
        <taxon>Sabellida</taxon>
        <taxon>Siboglinidae</taxon>
        <taxon>Ridgeia</taxon>
    </lineage>
</organism>
<dbReference type="InterPro" id="IPR018375">
    <property type="entry name" value="Coprogen_oxidase_CS"/>
</dbReference>
<dbReference type="EC" id="1.3.3.3" evidence="4"/>
<evidence type="ECO:0000256" key="3">
    <source>
        <dbReference type="ARBA" id="ARBA00011738"/>
    </source>
</evidence>
<evidence type="ECO:0000256" key="1">
    <source>
        <dbReference type="ARBA" id="ARBA00005168"/>
    </source>
</evidence>
<dbReference type="PIRSF" id="PIRSF000166">
    <property type="entry name" value="Coproporphyri_ox"/>
    <property type="match status" value="1"/>
</dbReference>
<comment type="caution">
    <text evidence="8">The sequence shown here is derived from an EMBL/GenBank/DDBJ whole genome shotgun (WGS) entry which is preliminary data.</text>
</comment>
<keyword evidence="9" id="KW-1185">Reference proteome</keyword>
<evidence type="ECO:0000256" key="5">
    <source>
        <dbReference type="ARBA" id="ARBA00023002"/>
    </source>
</evidence>
<dbReference type="PANTHER" id="PTHR10755">
    <property type="entry name" value="COPROPORPHYRINOGEN III OXIDASE, MITOCHONDRIAL"/>
    <property type="match status" value="1"/>
</dbReference>
<dbReference type="Pfam" id="PF01218">
    <property type="entry name" value="Coprogen_oxidas"/>
    <property type="match status" value="1"/>
</dbReference>
<evidence type="ECO:0000256" key="2">
    <source>
        <dbReference type="ARBA" id="ARBA00010644"/>
    </source>
</evidence>
<dbReference type="FunFam" id="3.40.1500.10:FF:000002">
    <property type="entry name" value="oxygen-dependent coproporphyrinogen-III oxidase, mitochondrial"/>
    <property type="match status" value="1"/>
</dbReference>
<keyword evidence="6" id="KW-0350">Heme biosynthesis</keyword>